<keyword evidence="2" id="KW-1185">Reference proteome</keyword>
<gene>
    <name evidence="1" type="ORF">LG34_02340</name>
</gene>
<dbReference type="AlphaFoldDB" id="A0A2V1JRY3"/>
<dbReference type="EMBL" id="JRFU01000021">
    <property type="protein sequence ID" value="PWE87712.1"/>
    <property type="molecule type" value="Genomic_DNA"/>
</dbReference>
<dbReference type="RefSeq" id="WP_109214689.1">
    <property type="nucleotide sequence ID" value="NZ_JBGLFH010000004.1"/>
</dbReference>
<protein>
    <submittedName>
        <fullName evidence="1">Uncharacterized protein</fullName>
    </submittedName>
</protein>
<dbReference type="OrthoDB" id="2087402at2"/>
<dbReference type="PROSITE" id="PS51257">
    <property type="entry name" value="PROKAR_LIPOPROTEIN"/>
    <property type="match status" value="1"/>
</dbReference>
<evidence type="ECO:0000313" key="2">
    <source>
        <dbReference type="Proteomes" id="UP000245288"/>
    </source>
</evidence>
<accession>A0A2V1JRY3</accession>
<evidence type="ECO:0000313" key="1">
    <source>
        <dbReference type="EMBL" id="PWE87712.1"/>
    </source>
</evidence>
<comment type="caution">
    <text evidence="1">The sequence shown here is derived from an EMBL/GenBank/DDBJ whole genome shotgun (WGS) entry which is preliminary data.</text>
</comment>
<sequence>MKHKKHLLGVMMIGTILAVTVLSGCESGKTKELEKTETVSQDNLVTLKEARKQAENFESEYKNLDFSETQIKIPDVQQVYEMEFPISTDSFDRQVEKFEENIRLYEGLDDRVDLKQHMTLMYWDVAQNDRLIIPILEATDEQKEQVQYLGYNDGTCSELVIFSTFMLELGDYSVPTALTGEEEDYSNRPYGYRGMNLGHSVQKYDLSKDDITGISYPLSDGELALTDAVQFVEQHMKEDYYFVGSEYLDYHVLQIDVRQLSDEIYYYEFDMGTSYEGLALNYDDATEVEKEGESDDVLKPEAFGTNHFVSMFQKDRLGFIWSCCQNFESVSVKETYEKILPLQDVCELLSKYVSADKVFHISSVELEYQTKFQYENEKKRQLGYVESVQCRPSYHFSIKNTQLSEFSRLYFDVDAITGEITTMGF</sequence>
<reference evidence="1 2" key="1">
    <citation type="submission" date="2014-09" db="EMBL/GenBank/DDBJ databases">
        <title>Butyrate-producing bacteria isolated from human gut.</title>
        <authorList>
            <person name="Zhang Q."/>
            <person name="Zhao L."/>
        </authorList>
    </citation>
    <scope>NUCLEOTIDE SEQUENCE [LARGE SCALE GENOMIC DNA]</scope>
    <source>
        <strain evidence="1 2">21</strain>
    </source>
</reference>
<dbReference type="Proteomes" id="UP000245288">
    <property type="component" value="Unassembled WGS sequence"/>
</dbReference>
<name>A0A2V1JRY3_EUBRA</name>
<proteinExistence type="predicted"/>
<organism evidence="1 2">
    <name type="scientific">Eubacterium ramulus</name>
    <dbReference type="NCBI Taxonomy" id="39490"/>
    <lineage>
        <taxon>Bacteria</taxon>
        <taxon>Bacillati</taxon>
        <taxon>Bacillota</taxon>
        <taxon>Clostridia</taxon>
        <taxon>Eubacteriales</taxon>
        <taxon>Eubacteriaceae</taxon>
        <taxon>Eubacterium</taxon>
    </lineage>
</organism>